<dbReference type="InterPro" id="IPR013785">
    <property type="entry name" value="Aldolase_TIM"/>
</dbReference>
<dbReference type="FunFam" id="3.20.20.70:FF:000044">
    <property type="entry name" value="Deoxyribose-phosphate aldolase"/>
    <property type="match status" value="1"/>
</dbReference>
<dbReference type="GO" id="GO:0009264">
    <property type="term" value="P:deoxyribonucleotide catabolic process"/>
    <property type="evidence" value="ECO:0007669"/>
    <property type="project" value="UniProtKB-UniRule"/>
</dbReference>
<dbReference type="PIRSF" id="PIRSF001357">
    <property type="entry name" value="DeoC"/>
    <property type="match status" value="1"/>
</dbReference>
<evidence type="ECO:0000256" key="6">
    <source>
        <dbReference type="ARBA" id="ARBA00056337"/>
    </source>
</evidence>
<dbReference type="NCBIfam" id="TIGR00126">
    <property type="entry name" value="deoC"/>
    <property type="match status" value="1"/>
</dbReference>
<sequence>MHLEDYIDHTLLKPTATIAEIKKLCADAIKYELYAVCVHGCHIALAKNELNGSPVKLAAVVGFPLGAMTTEAKVFEAKECISNGADEIDMVINIGYLKSGLGEFVENDIKKVKKAIGNTVLKVIIETCFLTDKEKETACKIVMDSGAEFVKTSTGFGKGGATYEDVILIKKIIGDKVKIKASGGIKNKESALKYIDLGVSRIGTSSGPSLLL</sequence>
<keyword evidence="4 7" id="KW-0704">Schiff base</keyword>
<feature type="active site" description="Schiff-base intermediate with acetaldehyde" evidence="7">
    <location>
        <position position="151"/>
    </location>
</feature>
<evidence type="ECO:0000313" key="8">
    <source>
        <dbReference type="EMBL" id="PWL40561.1"/>
    </source>
</evidence>
<evidence type="ECO:0000313" key="9">
    <source>
        <dbReference type="Proteomes" id="UP000245762"/>
    </source>
</evidence>
<feature type="active site" description="Proton donor/acceptor" evidence="7">
    <location>
        <position position="180"/>
    </location>
</feature>
<dbReference type="PANTHER" id="PTHR10889:SF1">
    <property type="entry name" value="DEOXYRIBOSE-PHOSPHATE ALDOLASE"/>
    <property type="match status" value="1"/>
</dbReference>
<keyword evidence="2 7" id="KW-0963">Cytoplasm</keyword>
<evidence type="ECO:0000256" key="5">
    <source>
        <dbReference type="ARBA" id="ARBA00048791"/>
    </source>
</evidence>
<dbReference type="GO" id="GO:0005737">
    <property type="term" value="C:cytoplasm"/>
    <property type="evidence" value="ECO:0007669"/>
    <property type="project" value="UniProtKB-SubCell"/>
</dbReference>
<keyword evidence="3 7" id="KW-0456">Lyase</keyword>
<protein>
    <recommendedName>
        <fullName evidence="7">Deoxyribose-phosphate aldolase</fullName>
        <shortName evidence="7">DERA</shortName>
        <ecNumber evidence="7">4.1.2.4</ecNumber>
    </recommendedName>
    <alternativeName>
        <fullName evidence="7">2-deoxy-D-ribose 5-phosphate aldolase</fullName>
    </alternativeName>
    <alternativeName>
        <fullName evidence="7">Phosphodeoxyriboaldolase</fullName>
        <shortName evidence="7">Deoxyriboaldolase</shortName>
    </alternativeName>
</protein>
<dbReference type="HAMAP" id="MF_00114">
    <property type="entry name" value="DeoC_type1"/>
    <property type="match status" value="1"/>
</dbReference>
<comment type="similarity">
    <text evidence="1 7">Belongs to the DeoC/FbaB aldolase family. DeoC type 1 subfamily.</text>
</comment>
<evidence type="ECO:0000256" key="7">
    <source>
        <dbReference type="HAMAP-Rule" id="MF_00114"/>
    </source>
</evidence>
<evidence type="ECO:0000256" key="3">
    <source>
        <dbReference type="ARBA" id="ARBA00023239"/>
    </source>
</evidence>
<dbReference type="Pfam" id="PF01791">
    <property type="entry name" value="DeoC"/>
    <property type="match status" value="1"/>
</dbReference>
<dbReference type="PANTHER" id="PTHR10889">
    <property type="entry name" value="DEOXYRIBOSE-PHOSPHATE ALDOLASE"/>
    <property type="match status" value="1"/>
</dbReference>
<evidence type="ECO:0000256" key="1">
    <source>
        <dbReference type="ARBA" id="ARBA00010936"/>
    </source>
</evidence>
<comment type="pathway">
    <text evidence="7">Carbohydrate degradation; 2-deoxy-D-ribose 1-phosphate degradation; D-glyceraldehyde 3-phosphate and acetaldehyde from 2-deoxy-alpha-D-ribose 1-phosphate: step 2/2.</text>
</comment>
<dbReference type="InterPro" id="IPR011343">
    <property type="entry name" value="DeoC"/>
</dbReference>
<dbReference type="InterPro" id="IPR028581">
    <property type="entry name" value="DeoC_typeI"/>
</dbReference>
<dbReference type="Gene3D" id="3.20.20.70">
    <property type="entry name" value="Aldolase class I"/>
    <property type="match status" value="1"/>
</dbReference>
<reference evidence="8 9" key="1">
    <citation type="submission" date="2018-05" db="EMBL/GenBank/DDBJ databases">
        <title>Complete genome sequence of Flagellimonas aquimarina ECD12 isolated from seaweed Ecklonia cava.</title>
        <authorList>
            <person name="Choi S."/>
            <person name="Seong C."/>
        </authorList>
    </citation>
    <scope>NUCLEOTIDE SEQUENCE [LARGE SCALE GENOMIC DNA]</scope>
    <source>
        <strain evidence="8 9">ECD12</strain>
    </source>
</reference>
<proteinExistence type="inferred from homology"/>
<evidence type="ECO:0000256" key="2">
    <source>
        <dbReference type="ARBA" id="ARBA00022490"/>
    </source>
</evidence>
<dbReference type="Proteomes" id="UP000245762">
    <property type="component" value="Unassembled WGS sequence"/>
</dbReference>
<gene>
    <name evidence="7 8" type="primary">deoC</name>
    <name evidence="8" type="ORF">DKG77_06230</name>
</gene>
<dbReference type="RefSeq" id="WP_109661485.1">
    <property type="nucleotide sequence ID" value="NZ_QGEG01000001.1"/>
</dbReference>
<evidence type="ECO:0000256" key="4">
    <source>
        <dbReference type="ARBA" id="ARBA00023270"/>
    </source>
</evidence>
<dbReference type="SUPFAM" id="SSF51569">
    <property type="entry name" value="Aldolase"/>
    <property type="match status" value="1"/>
</dbReference>
<comment type="subcellular location">
    <subcellularLocation>
        <location evidence="7">Cytoplasm</location>
    </subcellularLocation>
</comment>
<keyword evidence="9" id="KW-1185">Reference proteome</keyword>
<dbReference type="UniPathway" id="UPA00002">
    <property type="reaction ID" value="UER00468"/>
</dbReference>
<dbReference type="EC" id="4.1.2.4" evidence="7"/>
<comment type="catalytic activity">
    <reaction evidence="5 7">
        <text>2-deoxy-D-ribose 5-phosphate = D-glyceraldehyde 3-phosphate + acetaldehyde</text>
        <dbReference type="Rhea" id="RHEA:12821"/>
        <dbReference type="ChEBI" id="CHEBI:15343"/>
        <dbReference type="ChEBI" id="CHEBI:59776"/>
        <dbReference type="ChEBI" id="CHEBI:62877"/>
        <dbReference type="EC" id="4.1.2.4"/>
    </reaction>
</comment>
<name>A0A316L3W3_9FLAO</name>
<dbReference type="OrthoDB" id="9778711at2"/>
<dbReference type="InterPro" id="IPR002915">
    <property type="entry name" value="DeoC/FbaB/LacD_aldolase"/>
</dbReference>
<feature type="active site" description="Proton donor/acceptor" evidence="7">
    <location>
        <position position="89"/>
    </location>
</feature>
<comment type="caution">
    <text evidence="8">The sequence shown here is derived from an EMBL/GenBank/DDBJ whole genome shotgun (WGS) entry which is preliminary data.</text>
</comment>
<dbReference type="EMBL" id="QGEG01000001">
    <property type="protein sequence ID" value="PWL40561.1"/>
    <property type="molecule type" value="Genomic_DNA"/>
</dbReference>
<organism evidence="8 9">
    <name type="scientific">Flagellimonas aquimarina</name>
    <dbReference type="NCBI Taxonomy" id="2201895"/>
    <lineage>
        <taxon>Bacteria</taxon>
        <taxon>Pseudomonadati</taxon>
        <taxon>Bacteroidota</taxon>
        <taxon>Flavobacteriia</taxon>
        <taxon>Flavobacteriales</taxon>
        <taxon>Flavobacteriaceae</taxon>
        <taxon>Flagellimonas</taxon>
    </lineage>
</organism>
<dbReference type="GO" id="GO:0016052">
    <property type="term" value="P:carbohydrate catabolic process"/>
    <property type="evidence" value="ECO:0007669"/>
    <property type="project" value="TreeGrafter"/>
</dbReference>
<accession>A0A316L3W3</accession>
<dbReference type="GO" id="GO:0006018">
    <property type="term" value="P:2-deoxyribose 1-phosphate catabolic process"/>
    <property type="evidence" value="ECO:0007669"/>
    <property type="project" value="UniProtKB-UniRule"/>
</dbReference>
<comment type="function">
    <text evidence="6 7">Catalyzes a reversible aldol reaction between acetaldehyde and D-glyceraldehyde 3-phosphate to generate 2-deoxy-D-ribose 5-phosphate.</text>
</comment>
<dbReference type="SMART" id="SM01133">
    <property type="entry name" value="DeoC"/>
    <property type="match status" value="1"/>
</dbReference>
<dbReference type="GO" id="GO:0004139">
    <property type="term" value="F:deoxyribose-phosphate aldolase activity"/>
    <property type="evidence" value="ECO:0007669"/>
    <property type="project" value="UniProtKB-UniRule"/>
</dbReference>
<dbReference type="CDD" id="cd00959">
    <property type="entry name" value="DeoC"/>
    <property type="match status" value="1"/>
</dbReference>
<dbReference type="AlphaFoldDB" id="A0A316L3W3"/>